<evidence type="ECO:0000313" key="3">
    <source>
        <dbReference type="EMBL" id="MFD1248963.1"/>
    </source>
</evidence>
<name>A0ABW3W371_9ACTN</name>
<reference evidence="4" key="1">
    <citation type="journal article" date="2019" name="Int. J. Syst. Evol. Microbiol.">
        <title>The Global Catalogue of Microorganisms (GCM) 10K type strain sequencing project: providing services to taxonomists for standard genome sequencing and annotation.</title>
        <authorList>
            <consortium name="The Broad Institute Genomics Platform"/>
            <consortium name="The Broad Institute Genome Sequencing Center for Infectious Disease"/>
            <person name="Wu L."/>
            <person name="Ma J."/>
        </authorList>
    </citation>
    <scope>NUCLEOTIDE SEQUENCE [LARGE SCALE GENOMIC DNA]</scope>
    <source>
        <strain evidence="4">CCUG 52478</strain>
    </source>
</reference>
<organism evidence="3 4">
    <name type="scientific">Nocardioides ginsengisoli</name>
    <dbReference type="NCBI Taxonomy" id="363868"/>
    <lineage>
        <taxon>Bacteria</taxon>
        <taxon>Bacillati</taxon>
        <taxon>Actinomycetota</taxon>
        <taxon>Actinomycetes</taxon>
        <taxon>Propionibacteriales</taxon>
        <taxon>Nocardioidaceae</taxon>
        <taxon>Nocardioides</taxon>
    </lineage>
</organism>
<feature type="domain" description="ATPase AAA-type core" evidence="2">
    <location>
        <begin position="236"/>
        <end position="314"/>
    </location>
</feature>
<evidence type="ECO:0000256" key="1">
    <source>
        <dbReference type="SAM" id="MobiDB-lite"/>
    </source>
</evidence>
<dbReference type="Gene3D" id="3.40.50.300">
    <property type="entry name" value="P-loop containing nucleotide triphosphate hydrolases"/>
    <property type="match status" value="1"/>
</dbReference>
<proteinExistence type="predicted"/>
<accession>A0ABW3W371</accession>
<dbReference type="EMBL" id="JBHTLX010000020">
    <property type="protein sequence ID" value="MFD1248963.1"/>
    <property type="molecule type" value="Genomic_DNA"/>
</dbReference>
<dbReference type="InterPro" id="IPR027417">
    <property type="entry name" value="P-loop_NTPase"/>
</dbReference>
<dbReference type="PANTHER" id="PTHR43581:SF2">
    <property type="entry name" value="EXCINUCLEASE ATPASE SUBUNIT"/>
    <property type="match status" value="1"/>
</dbReference>
<keyword evidence="4" id="KW-1185">Reference proteome</keyword>
<protein>
    <submittedName>
        <fullName evidence="3">AAA family ATPase</fullName>
    </submittedName>
</protein>
<sequence length="553" mass="61239">MNNSGKSNVLRFLQHVLPKVGASGGNPTQPPSRPQLDDLDRPRGFQNEAPLEIGIPIPLGAFGDPQDPANRNGRVNPQDLNGFREGAMALLAEDGCYWSRFVLVDNQFVSNPARRDQAISGWPNWQNSHFDQALRTLGGGVVNAENVMERILISIGGFSELPPVVTIASARRVEATEDDQPDWLSGRGIIRALATLQSPPHDQWASAQPRWAAINRFVRTVLGDPAASLNVPFDFSTIQVETPQRVLPLASLGSGVEQVIVLAAAATVTSRSLVCLEEPETNLHPLLQKKFMRYLTDETDNQYVIATHSSHLLDDDRATAYHVRLTQSGSVARLAKRPHELVEICHDLGYRPSDLLQANCVVWVEGPSDRIYVRRWLELLDPSLAEGIDYSIMFYGGKLLSHLTMSEDALTDFISLRRLNRASAILIDSDKTNSRQHISATKKRIKDEFLADDPAPGLAWVTKCYTIENYVPFEILKRAVDAVHPAMTVSEASQWQNPLRGRSDGPRFDKVSIASASSELLADEHLDVYDLRARVTELRDFIRASNGHSTAPS</sequence>
<dbReference type="Proteomes" id="UP001597229">
    <property type="component" value="Unassembled WGS sequence"/>
</dbReference>
<feature type="region of interest" description="Disordered" evidence="1">
    <location>
        <begin position="19"/>
        <end position="45"/>
    </location>
</feature>
<gene>
    <name evidence="3" type="ORF">ACFQ3F_14275</name>
</gene>
<evidence type="ECO:0000259" key="2">
    <source>
        <dbReference type="Pfam" id="PF13304"/>
    </source>
</evidence>
<evidence type="ECO:0000313" key="4">
    <source>
        <dbReference type="Proteomes" id="UP001597229"/>
    </source>
</evidence>
<dbReference type="SUPFAM" id="SSF52540">
    <property type="entry name" value="P-loop containing nucleoside triphosphate hydrolases"/>
    <property type="match status" value="1"/>
</dbReference>
<dbReference type="RefSeq" id="WP_367917177.1">
    <property type="nucleotide sequence ID" value="NZ_BAABAC010000003.1"/>
</dbReference>
<dbReference type="InterPro" id="IPR051396">
    <property type="entry name" value="Bact_Antivir_Def_Nuclease"/>
</dbReference>
<dbReference type="Pfam" id="PF13304">
    <property type="entry name" value="AAA_21"/>
    <property type="match status" value="1"/>
</dbReference>
<comment type="caution">
    <text evidence="3">The sequence shown here is derived from an EMBL/GenBank/DDBJ whole genome shotgun (WGS) entry which is preliminary data.</text>
</comment>
<dbReference type="InterPro" id="IPR003959">
    <property type="entry name" value="ATPase_AAA_core"/>
</dbReference>
<dbReference type="PANTHER" id="PTHR43581">
    <property type="entry name" value="ATP/GTP PHOSPHATASE"/>
    <property type="match status" value="1"/>
</dbReference>